<dbReference type="SMART" id="SM00220">
    <property type="entry name" value="S_TKc"/>
    <property type="match status" value="1"/>
</dbReference>
<gene>
    <name evidence="10" type="ORF">TM35_000191460</name>
</gene>
<evidence type="ECO:0000256" key="6">
    <source>
        <dbReference type="ARBA" id="ARBA00022840"/>
    </source>
</evidence>
<name>A0A1X0NT84_9TRYP</name>
<evidence type="ECO:0000256" key="1">
    <source>
        <dbReference type="ARBA" id="ARBA00005527"/>
    </source>
</evidence>
<evidence type="ECO:0000256" key="2">
    <source>
        <dbReference type="ARBA" id="ARBA00022527"/>
    </source>
</evidence>
<dbReference type="PROSITE" id="PS00107">
    <property type="entry name" value="PROTEIN_KINASE_ATP"/>
    <property type="match status" value="1"/>
</dbReference>
<dbReference type="STRING" id="67003.A0A1X0NT84"/>
<dbReference type="CDD" id="cd14137">
    <property type="entry name" value="STKc_GSK3"/>
    <property type="match status" value="1"/>
</dbReference>
<keyword evidence="11" id="KW-1185">Reference proteome</keyword>
<dbReference type="RefSeq" id="XP_028881968.1">
    <property type="nucleotide sequence ID" value="XM_029026644.1"/>
</dbReference>
<dbReference type="GO" id="GO:0005524">
    <property type="term" value="F:ATP binding"/>
    <property type="evidence" value="ECO:0007669"/>
    <property type="project" value="UniProtKB-UniRule"/>
</dbReference>
<evidence type="ECO:0000259" key="9">
    <source>
        <dbReference type="PROSITE" id="PS50011"/>
    </source>
</evidence>
<dbReference type="InterPro" id="IPR050591">
    <property type="entry name" value="GSK-3"/>
</dbReference>
<dbReference type="InterPro" id="IPR000719">
    <property type="entry name" value="Prot_kinase_dom"/>
</dbReference>
<organism evidence="10 11">
    <name type="scientific">Trypanosoma theileri</name>
    <dbReference type="NCBI Taxonomy" id="67003"/>
    <lineage>
        <taxon>Eukaryota</taxon>
        <taxon>Discoba</taxon>
        <taxon>Euglenozoa</taxon>
        <taxon>Kinetoplastea</taxon>
        <taxon>Metakinetoplastina</taxon>
        <taxon>Trypanosomatida</taxon>
        <taxon>Trypanosomatidae</taxon>
        <taxon>Trypanosoma</taxon>
    </lineage>
</organism>
<feature type="region of interest" description="Disordered" evidence="8">
    <location>
        <begin position="1"/>
        <end position="30"/>
    </location>
</feature>
<comment type="similarity">
    <text evidence="1">Belongs to the protein kinase superfamily. CMGC Ser/Thr protein kinase family. GSK-3 subfamily.</text>
</comment>
<reference evidence="10 11" key="1">
    <citation type="submission" date="2017-03" db="EMBL/GenBank/DDBJ databases">
        <title>An alternative strategy for trypanosome survival in the mammalian bloodstream revealed through genome and transcriptome analysis of the ubiquitous bovine parasite Trypanosoma (Megatrypanum) theileri.</title>
        <authorList>
            <person name="Kelly S."/>
            <person name="Ivens A."/>
            <person name="Mott A."/>
            <person name="O'Neill E."/>
            <person name="Emms D."/>
            <person name="Macleod O."/>
            <person name="Voorheis P."/>
            <person name="Matthews J."/>
            <person name="Matthews K."/>
            <person name="Carrington M."/>
        </authorList>
    </citation>
    <scope>NUCLEOTIDE SEQUENCE [LARGE SCALE GENOMIC DNA]</scope>
    <source>
        <strain evidence="10">Edinburgh</strain>
    </source>
</reference>
<feature type="region of interest" description="Disordered" evidence="8">
    <location>
        <begin position="351"/>
        <end position="372"/>
    </location>
</feature>
<keyword evidence="4 7" id="KW-0547">Nucleotide-binding</keyword>
<dbReference type="OrthoDB" id="272141at2759"/>
<accession>A0A1X0NT84</accession>
<feature type="region of interest" description="Disordered" evidence="8">
    <location>
        <begin position="96"/>
        <end position="126"/>
    </location>
</feature>
<dbReference type="FunFam" id="1.10.510.10:FF:000624">
    <property type="entry name" value="Mitogen-activated protein kinase"/>
    <property type="match status" value="1"/>
</dbReference>
<evidence type="ECO:0000313" key="10">
    <source>
        <dbReference type="EMBL" id="ORC87902.1"/>
    </source>
</evidence>
<dbReference type="GO" id="GO:0005634">
    <property type="term" value="C:nucleus"/>
    <property type="evidence" value="ECO:0007669"/>
    <property type="project" value="TreeGrafter"/>
</dbReference>
<keyword evidence="5 10" id="KW-0418">Kinase</keyword>
<dbReference type="EMBL" id="NBCO01000019">
    <property type="protein sequence ID" value="ORC87902.1"/>
    <property type="molecule type" value="Genomic_DNA"/>
</dbReference>
<dbReference type="PANTHER" id="PTHR24057:SF0">
    <property type="entry name" value="PROTEIN KINASE SHAGGY-RELATED"/>
    <property type="match status" value="1"/>
</dbReference>
<comment type="caution">
    <text evidence="10">The sequence shown here is derived from an EMBL/GenBank/DDBJ whole genome shotgun (WGS) entry which is preliminary data.</text>
</comment>
<feature type="binding site" evidence="7">
    <location>
        <position position="72"/>
    </location>
    <ligand>
        <name>ATP</name>
        <dbReference type="ChEBI" id="CHEBI:30616"/>
    </ligand>
</feature>
<dbReference type="InterPro" id="IPR008271">
    <property type="entry name" value="Ser/Thr_kinase_AS"/>
</dbReference>
<dbReference type="GO" id="GO:0090090">
    <property type="term" value="P:negative regulation of canonical Wnt signaling pathway"/>
    <property type="evidence" value="ECO:0007669"/>
    <property type="project" value="TreeGrafter"/>
</dbReference>
<dbReference type="VEuPathDB" id="TriTrypDB:TM35_000191460"/>
<feature type="domain" description="Protein kinase" evidence="9">
    <location>
        <begin position="42"/>
        <end position="440"/>
    </location>
</feature>
<dbReference type="Proteomes" id="UP000192257">
    <property type="component" value="Unassembled WGS sequence"/>
</dbReference>
<evidence type="ECO:0000313" key="11">
    <source>
        <dbReference type="Proteomes" id="UP000192257"/>
    </source>
</evidence>
<dbReference type="Pfam" id="PF00069">
    <property type="entry name" value="Pkinase"/>
    <property type="match status" value="1"/>
</dbReference>
<dbReference type="GeneID" id="39986424"/>
<keyword evidence="2" id="KW-0723">Serine/threonine-protein kinase</keyword>
<dbReference type="GO" id="GO:0032436">
    <property type="term" value="P:positive regulation of proteasomal ubiquitin-dependent protein catabolic process"/>
    <property type="evidence" value="ECO:0007669"/>
    <property type="project" value="TreeGrafter"/>
</dbReference>
<dbReference type="GO" id="GO:0030154">
    <property type="term" value="P:cell differentiation"/>
    <property type="evidence" value="ECO:0007669"/>
    <property type="project" value="TreeGrafter"/>
</dbReference>
<proteinExistence type="inferred from homology"/>
<evidence type="ECO:0000256" key="8">
    <source>
        <dbReference type="SAM" id="MobiDB-lite"/>
    </source>
</evidence>
<evidence type="ECO:0000256" key="3">
    <source>
        <dbReference type="ARBA" id="ARBA00022679"/>
    </source>
</evidence>
<dbReference type="InterPro" id="IPR017441">
    <property type="entry name" value="Protein_kinase_ATP_BS"/>
</dbReference>
<dbReference type="PANTHER" id="PTHR24057">
    <property type="entry name" value="GLYCOGEN SYNTHASE KINASE-3 ALPHA"/>
    <property type="match status" value="1"/>
</dbReference>
<keyword evidence="3" id="KW-0808">Transferase</keyword>
<dbReference type="PROSITE" id="PS50011">
    <property type="entry name" value="PROTEIN_KINASE_DOM"/>
    <property type="match status" value="1"/>
</dbReference>
<evidence type="ECO:0000256" key="7">
    <source>
        <dbReference type="PROSITE-ProRule" id="PRU10141"/>
    </source>
</evidence>
<dbReference type="GO" id="GO:0005829">
    <property type="term" value="C:cytosol"/>
    <property type="evidence" value="ECO:0007669"/>
    <property type="project" value="TreeGrafter"/>
</dbReference>
<dbReference type="AlphaFoldDB" id="A0A1X0NT84"/>
<dbReference type="Gene3D" id="3.30.200.20">
    <property type="entry name" value="Phosphorylase Kinase, domain 1"/>
    <property type="match status" value="1"/>
</dbReference>
<dbReference type="Gene3D" id="1.10.510.10">
    <property type="entry name" value="Transferase(Phosphotransferase) domain 1"/>
    <property type="match status" value="1"/>
</dbReference>
<protein>
    <submittedName>
        <fullName evidence="10">Glycogen synthase kinase-3 alpha</fullName>
    </submittedName>
</protein>
<evidence type="ECO:0000256" key="4">
    <source>
        <dbReference type="ARBA" id="ARBA00022741"/>
    </source>
</evidence>
<dbReference type="InterPro" id="IPR039192">
    <property type="entry name" value="STKc_GSK3"/>
</dbReference>
<dbReference type="PROSITE" id="PS00108">
    <property type="entry name" value="PROTEIN_KINASE_ST"/>
    <property type="match status" value="1"/>
</dbReference>
<dbReference type="SUPFAM" id="SSF56112">
    <property type="entry name" value="Protein kinase-like (PK-like)"/>
    <property type="match status" value="1"/>
</dbReference>
<dbReference type="GO" id="GO:0070507">
    <property type="term" value="P:regulation of microtubule cytoskeleton organization"/>
    <property type="evidence" value="ECO:0007669"/>
    <property type="project" value="TreeGrafter"/>
</dbReference>
<dbReference type="GO" id="GO:0004674">
    <property type="term" value="F:protein serine/threonine kinase activity"/>
    <property type="evidence" value="ECO:0007669"/>
    <property type="project" value="UniProtKB-KW"/>
</dbReference>
<dbReference type="GO" id="GO:0007165">
    <property type="term" value="P:signal transduction"/>
    <property type="evidence" value="ECO:0007669"/>
    <property type="project" value="TreeGrafter"/>
</dbReference>
<sequence length="501" mass="54940">MIKTAKSVPLAPFTGGSQKPPESSKKEGITSSCSIADIQTTYELLHVLGRGSFGVVSLARVRKTGKTVAIKKVLFDSRLHPRELVILRDHLGPAAQHSGVSNLSNSNTSRNRDEGENANMNNVSTEGKSISVEDATAIPTIVPYHPGIVQLLDHFYACGANGEQYLYIVMDYIPSDMYRLQYMYIQQKRQQMPLILVKVAMFQLARALVFLHTRGMCHRDIKPSNLLIDPETGVVKLCDFGAAKVMQSLDFKGPREKNVPYICSRYYRAPELLLGSLYYHFHVDMWAFGCVLAEFLCGEVLFKGSTTVDQMAEIFKVLGAPSRQELLTLNPQSAEALTLACRSWCDSSPAPNTSMSTTAPPPPPGAGGAAAAAAAASTTSTTAGSDYFQRYQALQIKALQWQNVLPPNTPASAVSLVGELLRYTPTERLSAIEVVQHPFFDELFTDDARLPNGAALPVSMFQVTSEESELFPLWLLERMGSAEILAKQLATETSKEEVPKQ</sequence>
<dbReference type="InterPro" id="IPR011009">
    <property type="entry name" value="Kinase-like_dom_sf"/>
</dbReference>
<evidence type="ECO:0000256" key="5">
    <source>
        <dbReference type="ARBA" id="ARBA00022777"/>
    </source>
</evidence>
<keyword evidence="6 7" id="KW-0067">ATP-binding</keyword>